<dbReference type="OrthoDB" id="9807580at2"/>
<dbReference type="SUPFAM" id="SSF48576">
    <property type="entry name" value="Terpenoid synthases"/>
    <property type="match status" value="1"/>
</dbReference>
<dbReference type="Gene3D" id="1.10.600.10">
    <property type="entry name" value="Farnesyl Diphosphate Synthase"/>
    <property type="match status" value="1"/>
</dbReference>
<dbReference type="SFLD" id="SFLDG01018">
    <property type="entry name" value="Squalene/Phytoene_Synthase_Lik"/>
    <property type="match status" value="1"/>
</dbReference>
<gene>
    <name evidence="2" type="ORF">SAMN05216227_103318</name>
</gene>
<proteinExistence type="predicted"/>
<dbReference type="GO" id="GO:0008299">
    <property type="term" value="P:isoprenoid biosynthetic process"/>
    <property type="evidence" value="ECO:0007669"/>
    <property type="project" value="UniProtKB-ARBA"/>
</dbReference>
<evidence type="ECO:0000256" key="1">
    <source>
        <dbReference type="ARBA" id="ARBA00022679"/>
    </source>
</evidence>
<sequence length="283" mass="30336">MSPEATMARHARSFAPAARMLSRSDRARVARLYVLCRTIDDIADEIGGDVGRAELETLHADLERMDTTSLLAVEGRALFAGRPDGMNALRQLVAAAAADTGRTCIADDNALDTYCMGVAGTVGVMICALFDIDRGWHKAAADLGKAMQLTNICRDVAEDARVGRRYLPFSQCPYPPDAITAGAPDAIAAASASMAHLLHRADDFYLTGRHGLVALPVRLRLAVASAAAMYAGIGTELRRRNYSPLLGRTVVPAERKVGLVVAALVRETTQALKSEVRSAYVRI</sequence>
<dbReference type="Pfam" id="PF00494">
    <property type="entry name" value="SQS_PSY"/>
    <property type="match status" value="1"/>
</dbReference>
<dbReference type="Proteomes" id="UP000183002">
    <property type="component" value="Unassembled WGS sequence"/>
</dbReference>
<keyword evidence="1" id="KW-0808">Transferase</keyword>
<evidence type="ECO:0000313" key="2">
    <source>
        <dbReference type="EMBL" id="SEN93892.1"/>
    </source>
</evidence>
<dbReference type="InterPro" id="IPR002060">
    <property type="entry name" value="Squ/phyt_synthse"/>
</dbReference>
<name>A0A1H8KLT9_9RHOB</name>
<protein>
    <submittedName>
        <fullName evidence="2">Phytoene synthase</fullName>
    </submittedName>
</protein>
<dbReference type="AlphaFoldDB" id="A0A1H8KLT9"/>
<dbReference type="GO" id="GO:0004311">
    <property type="term" value="F:geranylgeranyl diphosphate synthase activity"/>
    <property type="evidence" value="ECO:0007669"/>
    <property type="project" value="InterPro"/>
</dbReference>
<keyword evidence="3" id="KW-1185">Reference proteome</keyword>
<dbReference type="SFLD" id="SFLDS00005">
    <property type="entry name" value="Isoprenoid_Synthase_Type_I"/>
    <property type="match status" value="1"/>
</dbReference>
<dbReference type="EMBL" id="FOCO01000033">
    <property type="protein sequence ID" value="SEN93892.1"/>
    <property type="molecule type" value="Genomic_DNA"/>
</dbReference>
<evidence type="ECO:0000313" key="3">
    <source>
        <dbReference type="Proteomes" id="UP000183002"/>
    </source>
</evidence>
<dbReference type="InterPro" id="IPR044843">
    <property type="entry name" value="Trans_IPPS_bact-type"/>
</dbReference>
<dbReference type="SFLD" id="SFLDG01212">
    <property type="entry name" value="Phytoene_synthase_like"/>
    <property type="match status" value="1"/>
</dbReference>
<dbReference type="STRING" id="1077947.SAMN05216227_103318"/>
<accession>A0A1H8KLT9</accession>
<reference evidence="2 3" key="1">
    <citation type="submission" date="2016-10" db="EMBL/GenBank/DDBJ databases">
        <authorList>
            <person name="de Groot N.N."/>
        </authorList>
    </citation>
    <scope>NUCLEOTIDE SEQUENCE [LARGE SCALE GENOMIC DNA]</scope>
    <source>
        <strain evidence="2 3">CGMCC 1.10836</strain>
    </source>
</reference>
<dbReference type="InterPro" id="IPR019845">
    <property type="entry name" value="Squalene/phytoene_synthase_CS"/>
</dbReference>
<dbReference type="InterPro" id="IPR008949">
    <property type="entry name" value="Isoprenoid_synthase_dom_sf"/>
</dbReference>
<dbReference type="PROSITE" id="PS01045">
    <property type="entry name" value="SQUALEN_PHYTOEN_SYN_2"/>
    <property type="match status" value="1"/>
</dbReference>
<organism evidence="2 3">
    <name type="scientific">Pseudorhodobacter antarcticus</name>
    <dbReference type="NCBI Taxonomy" id="1077947"/>
    <lineage>
        <taxon>Bacteria</taxon>
        <taxon>Pseudomonadati</taxon>
        <taxon>Pseudomonadota</taxon>
        <taxon>Alphaproteobacteria</taxon>
        <taxon>Rhodobacterales</taxon>
        <taxon>Paracoccaceae</taxon>
        <taxon>Pseudorhodobacter</taxon>
    </lineage>
</organism>
<dbReference type="PANTHER" id="PTHR31480">
    <property type="entry name" value="BIFUNCTIONAL LYCOPENE CYCLASE/PHYTOENE SYNTHASE"/>
    <property type="match status" value="1"/>
</dbReference>